<dbReference type="InterPro" id="IPR014004">
    <property type="entry name" value="Transpt-assoc_nodulatn_dom_bac"/>
</dbReference>
<proteinExistence type="predicted"/>
<dbReference type="InterPro" id="IPR051686">
    <property type="entry name" value="Lipoprotein_DolP"/>
</dbReference>
<dbReference type="PANTHER" id="PTHR34606">
    <property type="entry name" value="BON DOMAIN-CONTAINING PROTEIN"/>
    <property type="match status" value="1"/>
</dbReference>
<reference evidence="2 3" key="1">
    <citation type="journal article" date="2012" name="FEBS Lett.">
        <title>Anammox organism KSU-1 expresses a NirK-type copper-containing nitrite reductase instead of a NirS-type with cytochrome cd1.</title>
        <authorList>
            <person name="Hira D."/>
            <person name="Toh H."/>
            <person name="Migita C.T."/>
            <person name="Okubo H."/>
            <person name="Nishiyama T."/>
            <person name="Hattori M."/>
            <person name="Furukawa K."/>
            <person name="Fujii T."/>
        </authorList>
    </citation>
    <scope>NUCLEOTIDE SEQUENCE [LARGE SCALE GENOMIC DNA]</scope>
</reference>
<gene>
    <name evidence="2" type="ORF">KSU1_C1032</name>
</gene>
<dbReference type="PROSITE" id="PS50914">
    <property type="entry name" value="BON"/>
    <property type="match status" value="3"/>
</dbReference>
<dbReference type="OrthoDB" id="231542at2"/>
<feature type="domain" description="BON" evidence="1">
    <location>
        <begin position="271"/>
        <end position="339"/>
    </location>
</feature>
<feature type="domain" description="BON" evidence="1">
    <location>
        <begin position="55"/>
        <end position="123"/>
    </location>
</feature>
<sequence length="451" mass="51031">MRTVQLRFTDLIIGKILSFRWNQGVMKMLPVACVCIPILIHTTSSPICAQNQYMKDIYIPFAIEAKLLADEMTSRHLINIRTKDGVVTLSGYVDNPLDCERAIKMVEAMSDIQSVVNNISVTHIVRPDNQIMFGRKKNSNLTHARDFQKIDMDFKKRILPLSYGNFIAGAFPVDPTALEIKRKMTDTLLHEDERGNTSDEEIKRAVRDAIFHNPKVVSINIQVEVKEGVVILTGAVDNPEAKTAAGEEAKNTTGVFMVKNYLRIRPWMLPGYSTTAERVRDILSRNSLTRHLDIDTEVQNGNVYLYGTVSTLLEKQYAGEIASQVTGAVSVINKLTINSRWLPKTDKEIKEKVETELIFSVFVHSPEISVNVKNGVAYLTGSVHTRQEALAAIENAYDGGARAVRDLLEIRGEADGGLKQLRTKDPFYLEIDYPGYFEDFYFKPYYYYLYP</sequence>
<name>I3ILN3_9BACT</name>
<comment type="caution">
    <text evidence="2">The sequence shown here is derived from an EMBL/GenBank/DDBJ whole genome shotgun (WGS) entry which is preliminary data.</text>
</comment>
<dbReference type="SMART" id="SM00749">
    <property type="entry name" value="BON"/>
    <property type="match status" value="4"/>
</dbReference>
<dbReference type="EMBL" id="BAFH01000003">
    <property type="protein sequence ID" value="GAB62628.1"/>
    <property type="molecule type" value="Genomic_DNA"/>
</dbReference>
<dbReference type="eggNOG" id="COG2823">
    <property type="taxonomic scope" value="Bacteria"/>
</dbReference>
<dbReference type="Pfam" id="PF04972">
    <property type="entry name" value="BON"/>
    <property type="match status" value="4"/>
</dbReference>
<feature type="domain" description="BON" evidence="1">
    <location>
        <begin position="198"/>
        <end position="266"/>
    </location>
</feature>
<dbReference type="STRING" id="247490.KSU1_C1032"/>
<protein>
    <recommendedName>
        <fullName evidence="1">BON domain-containing protein</fullName>
    </recommendedName>
</protein>
<dbReference type="PANTHER" id="PTHR34606:SF15">
    <property type="entry name" value="BON DOMAIN-CONTAINING PROTEIN"/>
    <property type="match status" value="1"/>
</dbReference>
<organism evidence="2 3">
    <name type="scientific">Candidatus Jettenia caeni</name>
    <dbReference type="NCBI Taxonomy" id="247490"/>
    <lineage>
        <taxon>Bacteria</taxon>
        <taxon>Pseudomonadati</taxon>
        <taxon>Planctomycetota</taxon>
        <taxon>Candidatus Brocadiia</taxon>
        <taxon>Candidatus Brocadiales</taxon>
        <taxon>Candidatus Brocadiaceae</taxon>
        <taxon>Candidatus Jettenia</taxon>
    </lineage>
</organism>
<dbReference type="AlphaFoldDB" id="I3ILN3"/>
<dbReference type="InterPro" id="IPR007055">
    <property type="entry name" value="BON_dom"/>
</dbReference>
<accession>I3ILN3</accession>
<dbReference type="Proteomes" id="UP000002985">
    <property type="component" value="Unassembled WGS sequence"/>
</dbReference>
<dbReference type="Gene3D" id="3.30.1340.30">
    <property type="match status" value="3"/>
</dbReference>
<evidence type="ECO:0000259" key="1">
    <source>
        <dbReference type="PROSITE" id="PS50914"/>
    </source>
</evidence>
<keyword evidence="3" id="KW-1185">Reference proteome</keyword>
<evidence type="ECO:0000313" key="3">
    <source>
        <dbReference type="Proteomes" id="UP000002985"/>
    </source>
</evidence>
<evidence type="ECO:0000313" key="2">
    <source>
        <dbReference type="EMBL" id="GAB62628.1"/>
    </source>
</evidence>